<dbReference type="AlphaFoldDB" id="A0A1Y1HTH4"/>
<evidence type="ECO:0000256" key="1">
    <source>
        <dbReference type="SAM" id="MobiDB-lite"/>
    </source>
</evidence>
<organism evidence="2 3">
    <name type="scientific">Klebsormidium nitens</name>
    <name type="common">Green alga</name>
    <name type="synonym">Ulothrix nitens</name>
    <dbReference type="NCBI Taxonomy" id="105231"/>
    <lineage>
        <taxon>Eukaryota</taxon>
        <taxon>Viridiplantae</taxon>
        <taxon>Streptophyta</taxon>
        <taxon>Klebsormidiophyceae</taxon>
        <taxon>Klebsormidiales</taxon>
        <taxon>Klebsormidiaceae</taxon>
        <taxon>Klebsormidium</taxon>
    </lineage>
</organism>
<accession>A0A1Y1HTH4</accession>
<feature type="region of interest" description="Disordered" evidence="1">
    <location>
        <begin position="51"/>
        <end position="91"/>
    </location>
</feature>
<gene>
    <name evidence="2" type="ORF">KFL_000940340</name>
</gene>
<keyword evidence="3" id="KW-1185">Reference proteome</keyword>
<evidence type="ECO:0000313" key="2">
    <source>
        <dbReference type="EMBL" id="GAQ81925.1"/>
    </source>
</evidence>
<evidence type="ECO:0000313" key="3">
    <source>
        <dbReference type="Proteomes" id="UP000054558"/>
    </source>
</evidence>
<protein>
    <submittedName>
        <fullName evidence="2">Uncharacterized protein</fullName>
    </submittedName>
</protein>
<dbReference type="EMBL" id="DF237043">
    <property type="protein sequence ID" value="GAQ81925.1"/>
    <property type="molecule type" value="Genomic_DNA"/>
</dbReference>
<name>A0A1Y1HTH4_KLENI</name>
<proteinExistence type="predicted"/>
<dbReference type="Proteomes" id="UP000054558">
    <property type="component" value="Unassembled WGS sequence"/>
</dbReference>
<reference evidence="2 3" key="1">
    <citation type="journal article" date="2014" name="Nat. Commun.">
        <title>Klebsormidium flaccidum genome reveals primary factors for plant terrestrial adaptation.</title>
        <authorList>
            <person name="Hori K."/>
            <person name="Maruyama F."/>
            <person name="Fujisawa T."/>
            <person name="Togashi T."/>
            <person name="Yamamoto N."/>
            <person name="Seo M."/>
            <person name="Sato S."/>
            <person name="Yamada T."/>
            <person name="Mori H."/>
            <person name="Tajima N."/>
            <person name="Moriyama T."/>
            <person name="Ikeuchi M."/>
            <person name="Watanabe M."/>
            <person name="Wada H."/>
            <person name="Kobayashi K."/>
            <person name="Saito M."/>
            <person name="Masuda T."/>
            <person name="Sasaki-Sekimoto Y."/>
            <person name="Mashiguchi K."/>
            <person name="Awai K."/>
            <person name="Shimojima M."/>
            <person name="Masuda S."/>
            <person name="Iwai M."/>
            <person name="Nobusawa T."/>
            <person name="Narise T."/>
            <person name="Kondo S."/>
            <person name="Saito H."/>
            <person name="Sato R."/>
            <person name="Murakawa M."/>
            <person name="Ihara Y."/>
            <person name="Oshima-Yamada Y."/>
            <person name="Ohtaka K."/>
            <person name="Satoh M."/>
            <person name="Sonobe K."/>
            <person name="Ishii M."/>
            <person name="Ohtani R."/>
            <person name="Kanamori-Sato M."/>
            <person name="Honoki R."/>
            <person name="Miyazaki D."/>
            <person name="Mochizuki H."/>
            <person name="Umetsu J."/>
            <person name="Higashi K."/>
            <person name="Shibata D."/>
            <person name="Kamiya Y."/>
            <person name="Sato N."/>
            <person name="Nakamura Y."/>
            <person name="Tabata S."/>
            <person name="Ida S."/>
            <person name="Kurokawa K."/>
            <person name="Ohta H."/>
        </authorList>
    </citation>
    <scope>NUCLEOTIDE SEQUENCE [LARGE SCALE GENOMIC DNA]</scope>
    <source>
        <strain evidence="2 3">NIES-2285</strain>
    </source>
</reference>
<feature type="region of interest" description="Disordered" evidence="1">
    <location>
        <begin position="1"/>
        <end position="27"/>
    </location>
</feature>
<sequence length="91" mass="9478">MVSAHVGMSPKIHIWNTGGSGESNASLSGLRNILSSLPPMLDAVEGQTEFRAPEWLAGPRQRSAEEAKVGDGPSGTAPATSNKASDHVIRV</sequence>